<dbReference type="SMART" id="SM00632">
    <property type="entry name" value="Aamy_C"/>
    <property type="match status" value="1"/>
</dbReference>
<dbReference type="PANTHER" id="PTHR10357:SF215">
    <property type="entry name" value="ALPHA-AMYLASE 1"/>
    <property type="match status" value="1"/>
</dbReference>
<dbReference type="Pfam" id="PF00128">
    <property type="entry name" value="Alpha-amylase"/>
    <property type="match status" value="1"/>
</dbReference>
<dbReference type="Pfam" id="PF02806">
    <property type="entry name" value="Alpha-amylase_C"/>
    <property type="match status" value="1"/>
</dbReference>
<comment type="cofactor">
    <cofactor evidence="1">
        <name>Ca(2+)</name>
        <dbReference type="ChEBI" id="CHEBI:29108"/>
    </cofactor>
</comment>
<dbReference type="GO" id="GO:0004556">
    <property type="term" value="F:alpha-amylase activity"/>
    <property type="evidence" value="ECO:0007669"/>
    <property type="project" value="InterPro"/>
</dbReference>
<dbReference type="InterPro" id="IPR002044">
    <property type="entry name" value="CBM20"/>
</dbReference>
<dbReference type="SUPFAM" id="SSF51011">
    <property type="entry name" value="Glycosyl hydrolase domain"/>
    <property type="match status" value="1"/>
</dbReference>
<dbReference type="InterPro" id="IPR013784">
    <property type="entry name" value="Carb-bd-like_fold"/>
</dbReference>
<dbReference type="InterPro" id="IPR014756">
    <property type="entry name" value="Ig_E-set"/>
</dbReference>
<evidence type="ECO:0000256" key="1">
    <source>
        <dbReference type="ARBA" id="ARBA00001913"/>
    </source>
</evidence>
<dbReference type="InterPro" id="IPR006047">
    <property type="entry name" value="GH13_cat_dom"/>
</dbReference>
<name>A0A7M2RN30_9FIRM</name>
<dbReference type="SUPFAM" id="SSF51445">
    <property type="entry name" value="(Trans)glycosidases"/>
    <property type="match status" value="1"/>
</dbReference>
<sequence>MIICALAINNTLSVWGYSESTKDSSVENSSSFSTDVIYQIVTDRFLDGNPGNNPQGDAFDVNNMRKYHGGDWAGIVEKLNDGYFTKMGITALWISSPVENITTIDPSNNTASYHGYWGRDFFRTNEAFGTMKDFQKMIDVAHEKDIKIVIDFVPNHTSTAELGNTIFPEDGRLYRDGKLVSGFKTDSKNIFNHESWTDFSTYENGIYHSMYGLADLNQLNPAIDSYLKESIDQWLDLGVDGIRVDAVKHMPEGWQKSWLSNIYGEHQTFIFGEWFTGSTDSDKQMEDFANKSGMSLLDFRFANAVRNTIGEKNMTMKQLYNVMDSRSSDFEEVNDQVTFIDNHDMERFMSLSENDSKAVDLAYVLLLTSNGIPTIYYGSEQYLQGESDPDNRADMPSFTTDSNAYKIIGSLAPLRKTNPALAYGTLEERWLNNDVMIFEREFAGSVVLTAVNRSQRDYDIQNLVTSLPYGEYQDVLTGIMGGESITVSKEGKVKPFKVKAGESAVWEYTKADIENPRIGNVDPMMGICGNDVTITGRGFGEKTGIVYFGEITANVQAWSDSKITVNVPNLNAGKYNLKVVSANNKESNMYKNFEVLSGKQTTVRFIVNNAETFYGSNVYLVGNVYELGNWDTSKAIGPLFNSTSTIGVYPTWFYDVNVPAGRNIEYKFVKIDTDGKVNWEGGENHKFKVPDDETAEIIVNWK</sequence>
<dbReference type="SMART" id="SM01065">
    <property type="entry name" value="CBM_2"/>
    <property type="match status" value="1"/>
</dbReference>
<keyword evidence="9" id="KW-1185">Reference proteome</keyword>
<dbReference type="PROSITE" id="PS51166">
    <property type="entry name" value="CBM20"/>
    <property type="match status" value="1"/>
</dbReference>
<dbReference type="SMART" id="SM00642">
    <property type="entry name" value="Aamy"/>
    <property type="match status" value="1"/>
</dbReference>
<dbReference type="Pfam" id="PF00686">
    <property type="entry name" value="CBM_20"/>
    <property type="match status" value="1"/>
</dbReference>
<dbReference type="InterPro" id="IPR006048">
    <property type="entry name" value="A-amylase/branching_C"/>
</dbReference>
<dbReference type="PRINTS" id="PR00110">
    <property type="entry name" value="ALPHAAMYLASE"/>
</dbReference>
<keyword evidence="4" id="KW-0732">Signal</keyword>
<dbReference type="Gene3D" id="2.60.40.10">
    <property type="entry name" value="Immunoglobulins"/>
    <property type="match status" value="2"/>
</dbReference>
<dbReference type="SUPFAM" id="SSF49452">
    <property type="entry name" value="Starch-binding domain-like"/>
    <property type="match status" value="1"/>
</dbReference>
<evidence type="ECO:0000313" key="9">
    <source>
        <dbReference type="Proteomes" id="UP000593601"/>
    </source>
</evidence>
<dbReference type="EMBL" id="CP063304">
    <property type="protein sequence ID" value="QOV20967.1"/>
    <property type="molecule type" value="Genomic_DNA"/>
</dbReference>
<dbReference type="Gene3D" id="2.60.40.1180">
    <property type="entry name" value="Golgi alpha-mannosidase II"/>
    <property type="match status" value="1"/>
</dbReference>
<dbReference type="GO" id="GO:0046872">
    <property type="term" value="F:metal ion binding"/>
    <property type="evidence" value="ECO:0007669"/>
    <property type="project" value="UniProtKB-KW"/>
</dbReference>
<keyword evidence="3" id="KW-0479">Metal-binding</keyword>
<evidence type="ECO:0000256" key="4">
    <source>
        <dbReference type="ARBA" id="ARBA00022729"/>
    </source>
</evidence>
<organism evidence="8 9">
    <name type="scientific">Blautia liquoris</name>
    <dbReference type="NCBI Taxonomy" id="2779518"/>
    <lineage>
        <taxon>Bacteria</taxon>
        <taxon>Bacillati</taxon>
        <taxon>Bacillota</taxon>
        <taxon>Clostridia</taxon>
        <taxon>Lachnospirales</taxon>
        <taxon>Lachnospiraceae</taxon>
        <taxon>Blautia</taxon>
    </lineage>
</organism>
<dbReference type="InterPro" id="IPR006046">
    <property type="entry name" value="Alpha_amylase"/>
</dbReference>
<dbReference type="GO" id="GO:0005975">
    <property type="term" value="P:carbohydrate metabolic process"/>
    <property type="evidence" value="ECO:0007669"/>
    <property type="project" value="InterPro"/>
</dbReference>
<reference evidence="8 9" key="1">
    <citation type="submission" date="2020-10" db="EMBL/GenBank/DDBJ databases">
        <title>Blautia liquoris sp.nov., isolated from the mud in a fermentation cellar used for the production of Chinese strong-flavoured liquor.</title>
        <authorList>
            <person name="Lu L."/>
        </authorList>
    </citation>
    <scope>NUCLEOTIDE SEQUENCE [LARGE SCALE GENOMIC DNA]</scope>
    <source>
        <strain evidence="8 9">LZLJ-3</strain>
    </source>
</reference>
<evidence type="ECO:0000256" key="2">
    <source>
        <dbReference type="ARBA" id="ARBA00008061"/>
    </source>
</evidence>
<dbReference type="CDD" id="cd11320">
    <property type="entry name" value="AmyAc_AmyMalt_CGTase_like"/>
    <property type="match status" value="1"/>
</dbReference>
<evidence type="ECO:0000256" key="5">
    <source>
        <dbReference type="ARBA" id="ARBA00022837"/>
    </source>
</evidence>
<dbReference type="AlphaFoldDB" id="A0A7M2RN30"/>
<dbReference type="CDD" id="cd00604">
    <property type="entry name" value="IPT_CGTD"/>
    <property type="match status" value="1"/>
</dbReference>
<dbReference type="InterPro" id="IPR013783">
    <property type="entry name" value="Ig-like_fold"/>
</dbReference>
<dbReference type="Pfam" id="PF01833">
    <property type="entry name" value="TIG"/>
    <property type="match status" value="1"/>
</dbReference>
<feature type="domain" description="CBM20" evidence="7">
    <location>
        <begin position="595"/>
        <end position="702"/>
    </location>
</feature>
<proteinExistence type="inferred from homology"/>
<keyword evidence="5" id="KW-0106">Calcium</keyword>
<evidence type="ECO:0000313" key="8">
    <source>
        <dbReference type="EMBL" id="QOV20967.1"/>
    </source>
</evidence>
<comment type="similarity">
    <text evidence="2 6">Belongs to the glycosyl hydrolase 13 family.</text>
</comment>
<dbReference type="SUPFAM" id="SSF81296">
    <property type="entry name" value="E set domains"/>
    <property type="match status" value="1"/>
</dbReference>
<evidence type="ECO:0000256" key="6">
    <source>
        <dbReference type="RuleBase" id="RU003615"/>
    </source>
</evidence>
<dbReference type="PANTHER" id="PTHR10357">
    <property type="entry name" value="ALPHA-AMYLASE FAMILY MEMBER"/>
    <property type="match status" value="1"/>
</dbReference>
<evidence type="ECO:0000259" key="7">
    <source>
        <dbReference type="PROSITE" id="PS51166"/>
    </source>
</evidence>
<protein>
    <submittedName>
        <fullName evidence="8">IPT/TIG domain-containing protein</fullName>
    </submittedName>
</protein>
<dbReference type="Proteomes" id="UP000593601">
    <property type="component" value="Chromosome"/>
</dbReference>
<gene>
    <name evidence="8" type="ORF">INP51_07115</name>
</gene>
<evidence type="ECO:0000256" key="3">
    <source>
        <dbReference type="ARBA" id="ARBA00022723"/>
    </source>
</evidence>
<dbReference type="KEGG" id="bliq:INP51_07115"/>
<dbReference type="InterPro" id="IPR031319">
    <property type="entry name" value="A-amylase_C"/>
</dbReference>
<dbReference type="InterPro" id="IPR013780">
    <property type="entry name" value="Glyco_hydro_b"/>
</dbReference>
<dbReference type="InterPro" id="IPR017853">
    <property type="entry name" value="GH"/>
</dbReference>
<dbReference type="Gene3D" id="3.20.20.80">
    <property type="entry name" value="Glycosidases"/>
    <property type="match status" value="1"/>
</dbReference>
<dbReference type="InterPro" id="IPR002909">
    <property type="entry name" value="IPT_dom"/>
</dbReference>
<accession>A0A7M2RN30</accession>
<dbReference type="GO" id="GO:2001070">
    <property type="term" value="F:starch binding"/>
    <property type="evidence" value="ECO:0007669"/>
    <property type="project" value="InterPro"/>
</dbReference>